<gene>
    <name evidence="1" type="ORF">FSBG_00162</name>
</gene>
<evidence type="ECO:0000313" key="2">
    <source>
        <dbReference type="Proteomes" id="UP000002975"/>
    </source>
</evidence>
<protein>
    <submittedName>
        <fullName evidence="1">Uncharacterized protein</fullName>
    </submittedName>
</protein>
<reference evidence="1 2" key="1">
    <citation type="submission" date="2009-02" db="EMBL/GenBank/DDBJ databases">
        <title>The Genome Sequence of Fusobacterium sp. 3_1_5R.</title>
        <authorList>
            <consortium name="The Broad Institute Genome Sequencing Platform"/>
            <person name="Ward D."/>
            <person name="Young S.K."/>
            <person name="Kodira C.D."/>
            <person name="Zeng Q."/>
            <person name="Koehrsen M."/>
            <person name="Alvarado L."/>
            <person name="Berlin A."/>
            <person name="Borenstein D."/>
            <person name="Chen Z."/>
            <person name="Engels R."/>
            <person name="Freedman E."/>
            <person name="Gellesch M."/>
            <person name="Goldberg J."/>
            <person name="Griggs A."/>
            <person name="Gujja S."/>
            <person name="Heiman D."/>
            <person name="Hepburn T."/>
            <person name="Howarth C."/>
            <person name="Jen D."/>
            <person name="Larson L."/>
            <person name="Lewis B."/>
            <person name="Mehta T."/>
            <person name="Park D."/>
            <person name="Pearson M."/>
            <person name="Roberts A."/>
            <person name="Saif S."/>
            <person name="Shea T."/>
            <person name="Shenoy N."/>
            <person name="Sisk P."/>
            <person name="Stolte C."/>
            <person name="Sykes S."/>
            <person name="Walk T."/>
            <person name="White J."/>
            <person name="Yandava C."/>
            <person name="Allen-Vercoe E."/>
            <person name="Strauss J."/>
            <person name="Ambrose C."/>
            <person name="Lander E."/>
            <person name="Nusbaum C."/>
            <person name="Galagan J."/>
            <person name="Birren B."/>
        </authorList>
    </citation>
    <scope>NUCLEOTIDE SEQUENCE [LARGE SCALE GENOMIC DNA]</scope>
    <source>
        <strain evidence="1 2">3_1_5R</strain>
    </source>
</reference>
<dbReference type="AlphaFoldDB" id="E5BEY4"/>
<evidence type="ECO:0000313" key="1">
    <source>
        <dbReference type="EMBL" id="EFS20665.1"/>
    </source>
</evidence>
<name>E5BEY4_9FUSO</name>
<accession>E5BEY4</accession>
<sequence>MKNYEYVCEFPRKEKQKAIEHCKFLNSKDVGKFEIREYTQSRLIATKETKPTTYIVVRRLEDENKDKV</sequence>
<keyword evidence="2" id="KW-1185">Reference proteome</keyword>
<organism evidence="1 2">
    <name type="scientific">Fusobacterium gonidiaformans 3-1-5R</name>
    <dbReference type="NCBI Taxonomy" id="469605"/>
    <lineage>
        <taxon>Bacteria</taxon>
        <taxon>Fusobacteriati</taxon>
        <taxon>Fusobacteriota</taxon>
        <taxon>Fusobacteriia</taxon>
        <taxon>Fusobacteriales</taxon>
        <taxon>Fusobacteriaceae</taxon>
        <taxon>Fusobacterium</taxon>
    </lineage>
</organism>
<dbReference type="RefSeq" id="WP_008800744.1">
    <property type="nucleotide sequence ID" value="NZ_GG657971.1"/>
</dbReference>
<dbReference type="EMBL" id="GG657971">
    <property type="protein sequence ID" value="EFS20665.1"/>
    <property type="molecule type" value="Genomic_DNA"/>
</dbReference>
<dbReference type="Proteomes" id="UP000002975">
    <property type="component" value="Unassembled WGS sequence"/>
</dbReference>
<proteinExistence type="predicted"/>
<dbReference type="HOGENOM" id="CLU_2787851_0_0_0"/>
<dbReference type="BioCyc" id="FSP469605-HMP:GTSP-164-MONOMER"/>